<dbReference type="SMART" id="SM00490">
    <property type="entry name" value="HELICc"/>
    <property type="match status" value="1"/>
</dbReference>
<evidence type="ECO:0000259" key="10">
    <source>
        <dbReference type="PROSITE" id="PS51195"/>
    </source>
</evidence>
<keyword evidence="12" id="KW-1185">Reference proteome</keyword>
<organism evidence="11 12">
    <name type="scientific">Corallococcus terminator</name>
    <dbReference type="NCBI Taxonomy" id="2316733"/>
    <lineage>
        <taxon>Bacteria</taxon>
        <taxon>Pseudomonadati</taxon>
        <taxon>Myxococcota</taxon>
        <taxon>Myxococcia</taxon>
        <taxon>Myxococcales</taxon>
        <taxon>Cystobacterineae</taxon>
        <taxon>Myxococcaceae</taxon>
        <taxon>Corallococcus</taxon>
    </lineage>
</organism>
<dbReference type="InterPro" id="IPR014014">
    <property type="entry name" value="RNA_helicase_DEAD_Q_motif"/>
</dbReference>
<sequence length="811" mass="89827">MSDIQEPTPGVPAPDEAPTRPGEYIADIGFDDMNLSEPLRRALAERGYTHPTPVQAKAFGPAMAGKDLIVRSKTGTGKTAAFGLPLLEKIPADEKRVRALILCPTRELALQVAEELTTLAKYKGVKVAAIYGGASMKQQEDALEEGTPIIVGTPGRVFDHINRGNLKLDACDHAILDEADEMLNQGFYEEVTRILDRLPKTRQVLLFSATVPTDIQNLIARYTTNAETLLLSGDVFTVEHIHHIRYDVSDQFPKPRNLIYILEKEEPSNAIIFCNTRDDTALVTAVLNRNGFDAELLNGDLPQKERERVMGKVKRGEVAFMVATDIAARGIDISGLEYVINYSLPEDPAVYLHRVGRTGRIGNKGTAINLFSGRELATFSVLEKKFGIKFEMREMPAPEEAMHLWTERHVREIREATGNSIFEGFLPLASQLKTRSDADDLIAFLIKYFFSHLRMEKAQAAGETEKREPVEQRKPLERRGKDRERERERPPRREDRGERTERPAPRAESAERERRPRRDEPRREDRGERSRGAPTSSAALEPGPGEVKLWVNLGTADGLGPGSIATAMEDAGAPVGKMVRAELRPTFAYVFVAEADSTGFEALNGKQHGSKTLRVEKSKPRSERDVTSTRPPPSPDAGPGEVKLWVNLGMDDGMDEAKLPATLESMGAPGGKVIRALTRPTYGYVYVPEEDAPGFEALNGKTHADKALKLERHRPRGQREERRPRHESLPDLPGQARLWVGLGRQEGLDEAGVTAALEAAGAPAGKVLRTDLRPTYAYVFVAEEDVAGFEATHGKPHGENKTLKVERAKRK</sequence>
<dbReference type="PANTHER" id="PTHR47959">
    <property type="entry name" value="ATP-DEPENDENT RNA HELICASE RHLE-RELATED"/>
    <property type="match status" value="1"/>
</dbReference>
<feature type="short sequence motif" description="Q motif" evidence="6">
    <location>
        <begin position="28"/>
        <end position="56"/>
    </location>
</feature>
<dbReference type="CDD" id="cd00268">
    <property type="entry name" value="DEADc"/>
    <property type="match status" value="1"/>
</dbReference>
<feature type="compositionally biased region" description="Basic and acidic residues" evidence="7">
    <location>
        <begin position="613"/>
        <end position="627"/>
    </location>
</feature>
<dbReference type="PROSITE" id="PS00039">
    <property type="entry name" value="DEAD_ATP_HELICASE"/>
    <property type="match status" value="1"/>
</dbReference>
<evidence type="ECO:0000313" key="11">
    <source>
        <dbReference type="EMBL" id="RKG78907.1"/>
    </source>
</evidence>
<dbReference type="PANTHER" id="PTHR47959:SF1">
    <property type="entry name" value="ATP-DEPENDENT RNA HELICASE DBPA"/>
    <property type="match status" value="1"/>
</dbReference>
<feature type="region of interest" description="Disordered" evidence="7">
    <location>
        <begin position="703"/>
        <end position="732"/>
    </location>
</feature>
<feature type="domain" description="DEAD-box RNA helicase Q" evidence="10">
    <location>
        <begin position="28"/>
        <end position="56"/>
    </location>
</feature>
<comment type="caution">
    <text evidence="11">The sequence shown here is derived from an EMBL/GenBank/DDBJ whole genome shotgun (WGS) entry which is preliminary data.</text>
</comment>
<dbReference type="InterPro" id="IPR011545">
    <property type="entry name" value="DEAD/DEAH_box_helicase_dom"/>
</dbReference>
<dbReference type="EMBL" id="RAVZ01000255">
    <property type="protein sequence ID" value="RKG78907.1"/>
    <property type="molecule type" value="Genomic_DNA"/>
</dbReference>
<keyword evidence="3 11" id="KW-0347">Helicase</keyword>
<keyword evidence="1" id="KW-0547">Nucleotide-binding</keyword>
<comment type="similarity">
    <text evidence="5">Belongs to the DEAD box helicase family.</text>
</comment>
<reference evidence="12" key="1">
    <citation type="submission" date="2018-09" db="EMBL/GenBank/DDBJ databases">
        <authorList>
            <person name="Livingstone P.G."/>
            <person name="Whitworth D.E."/>
        </authorList>
    </citation>
    <scope>NUCLEOTIDE SEQUENCE [LARGE SCALE GENOMIC DNA]</scope>
    <source>
        <strain evidence="12">CA054A</strain>
    </source>
</reference>
<dbReference type="GO" id="GO:0005829">
    <property type="term" value="C:cytosol"/>
    <property type="evidence" value="ECO:0007669"/>
    <property type="project" value="TreeGrafter"/>
</dbReference>
<dbReference type="InterPro" id="IPR014001">
    <property type="entry name" value="Helicase_ATP-bd"/>
</dbReference>
<dbReference type="CDD" id="cd12252">
    <property type="entry name" value="RRM_DbpA"/>
    <property type="match status" value="3"/>
</dbReference>
<proteinExistence type="inferred from homology"/>
<feature type="region of interest" description="Disordered" evidence="7">
    <location>
        <begin position="602"/>
        <end position="642"/>
    </location>
</feature>
<evidence type="ECO:0000256" key="2">
    <source>
        <dbReference type="ARBA" id="ARBA00022801"/>
    </source>
</evidence>
<dbReference type="PROSITE" id="PS51195">
    <property type="entry name" value="Q_MOTIF"/>
    <property type="match status" value="1"/>
</dbReference>
<feature type="region of interest" description="Disordered" evidence="7">
    <location>
        <begin position="459"/>
        <end position="545"/>
    </location>
</feature>
<dbReference type="Proteomes" id="UP000268094">
    <property type="component" value="Unassembled WGS sequence"/>
</dbReference>
<keyword evidence="4" id="KW-0067">ATP-binding</keyword>
<feature type="region of interest" description="Disordered" evidence="7">
    <location>
        <begin position="1"/>
        <end position="21"/>
    </location>
</feature>
<dbReference type="InterPro" id="IPR000629">
    <property type="entry name" value="RNA-helicase_DEAD-box_CS"/>
</dbReference>
<dbReference type="GO" id="GO:0003676">
    <property type="term" value="F:nucleic acid binding"/>
    <property type="evidence" value="ECO:0007669"/>
    <property type="project" value="InterPro"/>
</dbReference>
<dbReference type="InterPro" id="IPR001650">
    <property type="entry name" value="Helicase_C-like"/>
</dbReference>
<dbReference type="InterPro" id="IPR050079">
    <property type="entry name" value="DEAD_box_RNA_helicase"/>
</dbReference>
<dbReference type="RefSeq" id="WP_120543921.1">
    <property type="nucleotide sequence ID" value="NZ_RAVZ01000255.1"/>
</dbReference>
<dbReference type="PROSITE" id="PS51194">
    <property type="entry name" value="HELICASE_CTER"/>
    <property type="match status" value="1"/>
</dbReference>
<evidence type="ECO:0000259" key="8">
    <source>
        <dbReference type="PROSITE" id="PS51192"/>
    </source>
</evidence>
<feature type="domain" description="Helicase C-terminal" evidence="9">
    <location>
        <begin position="254"/>
        <end position="403"/>
    </location>
</feature>
<accession>A0A3A8I637</accession>
<dbReference type="AlphaFoldDB" id="A0A3A8I637"/>
<evidence type="ECO:0000256" key="5">
    <source>
        <dbReference type="ARBA" id="ARBA00038437"/>
    </source>
</evidence>
<dbReference type="GO" id="GO:0003724">
    <property type="term" value="F:RNA helicase activity"/>
    <property type="evidence" value="ECO:0007669"/>
    <property type="project" value="InterPro"/>
</dbReference>
<dbReference type="InterPro" id="IPR027417">
    <property type="entry name" value="P-loop_NTPase"/>
</dbReference>
<keyword evidence="2" id="KW-0378">Hydrolase</keyword>
<dbReference type="Pfam" id="PF00271">
    <property type="entry name" value="Helicase_C"/>
    <property type="match status" value="1"/>
</dbReference>
<dbReference type="PROSITE" id="PS51192">
    <property type="entry name" value="HELICASE_ATP_BIND_1"/>
    <property type="match status" value="1"/>
</dbReference>
<feature type="compositionally biased region" description="Basic and acidic residues" evidence="7">
    <location>
        <begin position="717"/>
        <end position="729"/>
    </location>
</feature>
<gene>
    <name evidence="11" type="ORF">D7V88_29330</name>
</gene>
<dbReference type="SUPFAM" id="SSF52540">
    <property type="entry name" value="P-loop containing nucleoside triphosphate hydrolases"/>
    <property type="match status" value="1"/>
</dbReference>
<dbReference type="Pfam" id="PF00270">
    <property type="entry name" value="DEAD"/>
    <property type="match status" value="1"/>
</dbReference>
<feature type="compositionally biased region" description="Basic and acidic residues" evidence="7">
    <location>
        <begin position="792"/>
        <end position="811"/>
    </location>
</feature>
<dbReference type="InterPro" id="IPR044742">
    <property type="entry name" value="DEAD/DEAH_RhlB"/>
</dbReference>
<evidence type="ECO:0000256" key="1">
    <source>
        <dbReference type="ARBA" id="ARBA00022741"/>
    </source>
</evidence>
<dbReference type="OrthoDB" id="9805696at2"/>
<evidence type="ECO:0000313" key="12">
    <source>
        <dbReference type="Proteomes" id="UP000268094"/>
    </source>
</evidence>
<name>A0A3A8I637_9BACT</name>
<evidence type="ECO:0000259" key="9">
    <source>
        <dbReference type="PROSITE" id="PS51194"/>
    </source>
</evidence>
<dbReference type="Gene3D" id="3.40.50.300">
    <property type="entry name" value="P-loop containing nucleotide triphosphate hydrolases"/>
    <property type="match status" value="2"/>
</dbReference>
<evidence type="ECO:0000256" key="3">
    <source>
        <dbReference type="ARBA" id="ARBA00022806"/>
    </source>
</evidence>
<protein>
    <submittedName>
        <fullName evidence="11">DEAD/DEAH box helicase</fullName>
    </submittedName>
</protein>
<feature type="region of interest" description="Disordered" evidence="7">
    <location>
        <begin position="791"/>
        <end position="811"/>
    </location>
</feature>
<evidence type="ECO:0000256" key="6">
    <source>
        <dbReference type="PROSITE-ProRule" id="PRU00552"/>
    </source>
</evidence>
<evidence type="ECO:0000256" key="7">
    <source>
        <dbReference type="SAM" id="MobiDB-lite"/>
    </source>
</evidence>
<feature type="domain" description="Helicase ATP-binding" evidence="8">
    <location>
        <begin position="59"/>
        <end position="229"/>
    </location>
</feature>
<dbReference type="GO" id="GO:0016787">
    <property type="term" value="F:hydrolase activity"/>
    <property type="evidence" value="ECO:0007669"/>
    <property type="project" value="UniProtKB-KW"/>
</dbReference>
<dbReference type="SMART" id="SM00487">
    <property type="entry name" value="DEXDc"/>
    <property type="match status" value="1"/>
</dbReference>
<evidence type="ECO:0000256" key="4">
    <source>
        <dbReference type="ARBA" id="ARBA00022840"/>
    </source>
</evidence>
<dbReference type="GO" id="GO:0005524">
    <property type="term" value="F:ATP binding"/>
    <property type="evidence" value="ECO:0007669"/>
    <property type="project" value="UniProtKB-KW"/>
</dbReference>
<feature type="compositionally biased region" description="Basic and acidic residues" evidence="7">
    <location>
        <begin position="459"/>
        <end position="531"/>
    </location>
</feature>
<dbReference type="CDD" id="cd18787">
    <property type="entry name" value="SF2_C_DEAD"/>
    <property type="match status" value="1"/>
</dbReference>